<feature type="transmembrane region" description="Helical" evidence="1">
    <location>
        <begin position="43"/>
        <end position="65"/>
    </location>
</feature>
<evidence type="ECO:0000313" key="4">
    <source>
        <dbReference type="Proteomes" id="UP000521676"/>
    </source>
</evidence>
<reference evidence="2 4" key="1">
    <citation type="submission" date="2020-06" db="EMBL/GenBank/DDBJ databases">
        <title>Anoxygenic phototrophic Chloroflexota member uses a Type I reaction center.</title>
        <authorList>
            <person name="Tsuji J.M."/>
            <person name="Shaw N.A."/>
            <person name="Nagashima S."/>
            <person name="Venkiteswaran J."/>
            <person name="Schiff S.L."/>
            <person name="Hanada S."/>
            <person name="Tank M."/>
            <person name="Neufeld J.D."/>
        </authorList>
    </citation>
    <scope>NUCLEOTIDE SEQUENCE [LARGE SCALE GENOMIC DNA]</scope>
    <source>
        <strain evidence="2">L227-S17</strain>
    </source>
</reference>
<protein>
    <submittedName>
        <fullName evidence="2">Uncharacterized protein</fullName>
    </submittedName>
</protein>
<dbReference type="RefSeq" id="WP_341467425.1">
    <property type="nucleotide sequence ID" value="NZ_CP128399.1"/>
</dbReference>
<dbReference type="AlphaFoldDB" id="A0A8T7LYQ9"/>
<evidence type="ECO:0000313" key="5">
    <source>
        <dbReference type="Proteomes" id="UP001431572"/>
    </source>
</evidence>
<sequence length="74" mass="8468">MKRQLSRARLAFAGLTGLAGALIWHFSHIAGEEYSPYLTDSHFWLHLLIEGVLALYLATITYVVLKLVERIKRQ</sequence>
<keyword evidence="1" id="KW-1133">Transmembrane helix</keyword>
<dbReference type="Proteomes" id="UP000521676">
    <property type="component" value="Unassembled WGS sequence"/>
</dbReference>
<keyword evidence="1" id="KW-0812">Transmembrane</keyword>
<organism evidence="2 4">
    <name type="scientific">Candidatus Chlorohelix allophototropha</name>
    <dbReference type="NCBI Taxonomy" id="3003348"/>
    <lineage>
        <taxon>Bacteria</taxon>
        <taxon>Bacillati</taxon>
        <taxon>Chloroflexota</taxon>
        <taxon>Chloroflexia</taxon>
        <taxon>Candidatus Chloroheliales</taxon>
        <taxon>Candidatus Chloroheliaceae</taxon>
        <taxon>Candidatus Chlorohelix</taxon>
    </lineage>
</organism>
<keyword evidence="5" id="KW-1185">Reference proteome</keyword>
<evidence type="ECO:0000313" key="2">
    <source>
        <dbReference type="EMBL" id="NWJ46163.1"/>
    </source>
</evidence>
<evidence type="ECO:0000256" key="1">
    <source>
        <dbReference type="SAM" id="Phobius"/>
    </source>
</evidence>
<gene>
    <name evidence="2" type="ORF">HXX08_09815</name>
    <name evidence="3" type="ORF">OZ401_001307</name>
</gene>
<accession>A0A8T7LYQ9</accession>
<dbReference type="Proteomes" id="UP001431572">
    <property type="component" value="Chromosome 1"/>
</dbReference>
<feature type="transmembrane region" description="Helical" evidence="1">
    <location>
        <begin position="12"/>
        <end position="31"/>
    </location>
</feature>
<keyword evidence="1" id="KW-0472">Membrane</keyword>
<dbReference type="EMBL" id="JACATZ010000001">
    <property type="protein sequence ID" value="NWJ46163.1"/>
    <property type="molecule type" value="Genomic_DNA"/>
</dbReference>
<dbReference type="EMBL" id="CP128399">
    <property type="protein sequence ID" value="WJW65541.1"/>
    <property type="molecule type" value="Genomic_DNA"/>
</dbReference>
<reference evidence="3" key="2">
    <citation type="journal article" date="2024" name="Nature">
        <title>Anoxygenic phototroph of the Chloroflexota uses a type I reaction centre.</title>
        <authorList>
            <person name="Tsuji J.M."/>
            <person name="Shaw N.A."/>
            <person name="Nagashima S."/>
            <person name="Venkiteswaran J.J."/>
            <person name="Schiff S.L."/>
            <person name="Watanabe T."/>
            <person name="Fukui M."/>
            <person name="Hanada S."/>
            <person name="Tank M."/>
            <person name="Neufeld J.D."/>
        </authorList>
    </citation>
    <scope>NUCLEOTIDE SEQUENCE</scope>
    <source>
        <strain evidence="3">L227-S17</strain>
    </source>
</reference>
<proteinExistence type="predicted"/>
<name>A0A8T7LYQ9_9CHLR</name>
<evidence type="ECO:0000313" key="3">
    <source>
        <dbReference type="EMBL" id="WJW65541.1"/>
    </source>
</evidence>